<protein>
    <submittedName>
        <fullName evidence="4">ESF1 homolog</fullName>
    </submittedName>
</protein>
<dbReference type="Proteomes" id="UP001152795">
    <property type="component" value="Unassembled WGS sequence"/>
</dbReference>
<dbReference type="InterPro" id="IPR039754">
    <property type="entry name" value="Esf1"/>
</dbReference>
<dbReference type="GO" id="GO:0005730">
    <property type="term" value="C:nucleolus"/>
    <property type="evidence" value="ECO:0007669"/>
    <property type="project" value="UniProtKB-SubCell"/>
</dbReference>
<dbReference type="OrthoDB" id="431825at2759"/>
<evidence type="ECO:0000313" key="4">
    <source>
        <dbReference type="EMBL" id="CAB3989808.1"/>
    </source>
</evidence>
<feature type="region of interest" description="Disordered" evidence="3">
    <location>
        <begin position="18"/>
        <end position="162"/>
    </location>
</feature>
<proteinExistence type="predicted"/>
<feature type="compositionally biased region" description="Acidic residues" evidence="3">
    <location>
        <begin position="63"/>
        <end position="73"/>
    </location>
</feature>
<feature type="compositionally biased region" description="Basic residues" evidence="3">
    <location>
        <begin position="94"/>
        <end position="105"/>
    </location>
</feature>
<feature type="compositionally biased region" description="Basic and acidic residues" evidence="3">
    <location>
        <begin position="18"/>
        <end position="30"/>
    </location>
</feature>
<sequence>MEITWEVGLKESAEEMIKRKKNEKERKDLTPWENYLNEKKQKKKMKQQAKQNHDDGQSAAQLSDDELPPDVDLSDPFFAEELEKTESTVTSKKKDGRQKKKKRRKKGEELGSEEDKRRKAELQLLMMEDDDGKKHFNLKSIMKNEKSKKKRRKKQEETKQDDFEIDVNDSRFSALYSSHLYAVDPSDPQFKKTKAMESIIREKQRRSDNKSEKSMDPVIANVSETLGKTKTVDPGLSALIKNVKSNAGKFRHQKNNIRKK</sequence>
<dbReference type="EMBL" id="CACRXK020001555">
    <property type="protein sequence ID" value="CAB3989808.1"/>
    <property type="molecule type" value="Genomic_DNA"/>
</dbReference>
<name>A0A6S7GCT8_PARCT</name>
<dbReference type="InterPro" id="IPR012580">
    <property type="entry name" value="NUC153"/>
</dbReference>
<dbReference type="GO" id="GO:0006364">
    <property type="term" value="P:rRNA processing"/>
    <property type="evidence" value="ECO:0007669"/>
    <property type="project" value="InterPro"/>
</dbReference>
<gene>
    <name evidence="4" type="ORF">PACLA_8A023809</name>
</gene>
<comment type="caution">
    <text evidence="4">The sequence shown here is derived from an EMBL/GenBank/DDBJ whole genome shotgun (WGS) entry which is preliminary data.</text>
</comment>
<organism evidence="4 5">
    <name type="scientific">Paramuricea clavata</name>
    <name type="common">Red gorgonian</name>
    <name type="synonym">Violescent sea-whip</name>
    <dbReference type="NCBI Taxonomy" id="317549"/>
    <lineage>
        <taxon>Eukaryota</taxon>
        <taxon>Metazoa</taxon>
        <taxon>Cnidaria</taxon>
        <taxon>Anthozoa</taxon>
        <taxon>Octocorallia</taxon>
        <taxon>Malacalcyonacea</taxon>
        <taxon>Plexauridae</taxon>
        <taxon>Paramuricea</taxon>
    </lineage>
</organism>
<dbReference type="AlphaFoldDB" id="A0A6S7GCT8"/>
<evidence type="ECO:0000256" key="3">
    <source>
        <dbReference type="SAM" id="MobiDB-lite"/>
    </source>
</evidence>
<feature type="compositionally biased region" description="Basic and acidic residues" evidence="3">
    <location>
        <begin position="106"/>
        <end position="121"/>
    </location>
</feature>
<accession>A0A6S7GCT8</accession>
<dbReference type="PANTHER" id="PTHR12202">
    <property type="entry name" value="ESF1 HOMOLOG"/>
    <property type="match status" value="1"/>
</dbReference>
<dbReference type="PANTHER" id="PTHR12202:SF0">
    <property type="entry name" value="ESF1 HOMOLOG"/>
    <property type="match status" value="1"/>
</dbReference>
<comment type="subcellular location">
    <subcellularLocation>
        <location evidence="1">Nucleus</location>
        <location evidence="1">Nucleolus</location>
    </subcellularLocation>
</comment>
<keyword evidence="5" id="KW-1185">Reference proteome</keyword>
<evidence type="ECO:0000313" key="5">
    <source>
        <dbReference type="Proteomes" id="UP001152795"/>
    </source>
</evidence>
<dbReference type="Pfam" id="PF08159">
    <property type="entry name" value="NUC153"/>
    <property type="match status" value="1"/>
</dbReference>
<dbReference type="GO" id="GO:0003723">
    <property type="term" value="F:RNA binding"/>
    <property type="evidence" value="ECO:0007669"/>
    <property type="project" value="TreeGrafter"/>
</dbReference>
<evidence type="ECO:0000256" key="1">
    <source>
        <dbReference type="ARBA" id="ARBA00004604"/>
    </source>
</evidence>
<evidence type="ECO:0000256" key="2">
    <source>
        <dbReference type="ARBA" id="ARBA00023242"/>
    </source>
</evidence>
<keyword evidence="2" id="KW-0539">Nucleus</keyword>
<reference evidence="4" key="1">
    <citation type="submission" date="2020-04" db="EMBL/GenBank/DDBJ databases">
        <authorList>
            <person name="Alioto T."/>
            <person name="Alioto T."/>
            <person name="Gomez Garrido J."/>
        </authorList>
    </citation>
    <scope>NUCLEOTIDE SEQUENCE</scope>
    <source>
        <strain evidence="4">A484AB</strain>
    </source>
</reference>